<feature type="transmembrane region" description="Helical" evidence="1">
    <location>
        <begin position="56"/>
        <end position="75"/>
    </location>
</feature>
<evidence type="ECO:0000256" key="1">
    <source>
        <dbReference type="SAM" id="Phobius"/>
    </source>
</evidence>
<feature type="transmembrane region" description="Helical" evidence="1">
    <location>
        <begin position="680"/>
        <end position="699"/>
    </location>
</feature>
<dbReference type="SUPFAM" id="SSF53300">
    <property type="entry name" value="vWA-like"/>
    <property type="match status" value="1"/>
</dbReference>
<dbReference type="EMBL" id="CP022163">
    <property type="protein sequence ID" value="ATB28908.1"/>
    <property type="molecule type" value="Genomic_DNA"/>
</dbReference>
<dbReference type="InterPro" id="IPR011933">
    <property type="entry name" value="Double_TM_dom"/>
</dbReference>
<evidence type="ECO:0000259" key="2">
    <source>
        <dbReference type="Pfam" id="PF07584"/>
    </source>
</evidence>
<dbReference type="Gene3D" id="3.40.50.880">
    <property type="match status" value="1"/>
</dbReference>
<dbReference type="SUPFAM" id="SSF52317">
    <property type="entry name" value="Class I glutamine amidotransferase-like"/>
    <property type="match status" value="1"/>
</dbReference>
<dbReference type="AlphaFoldDB" id="A0A250ICH0"/>
<feature type="domain" description="Aerotolerance regulator N-terminal" evidence="2">
    <location>
        <begin position="1"/>
        <end position="76"/>
    </location>
</feature>
<protein>
    <recommendedName>
        <fullName evidence="6">Aerotolerance regulator N-terminal domain-containing protein</fullName>
    </recommendedName>
</protein>
<reference evidence="4 5" key="1">
    <citation type="submission" date="2017-06" db="EMBL/GenBank/DDBJ databases">
        <authorList>
            <person name="Kim H.J."/>
            <person name="Triplett B.A."/>
        </authorList>
    </citation>
    <scope>NUCLEOTIDE SEQUENCE [LARGE SCALE GENOMIC DNA]</scope>
    <source>
        <strain evidence="4 5">DSM 14713</strain>
    </source>
</reference>
<sequence length="701" mass="75554">MTFAHPWMLLGALAALIPVLVHLFDRRRPRPHPFGPMAFVLRSQKRTASRLKLKRLLLYALRTLILLALPIALAMPEFRRDENAAAVVKGPAATAIVLDASLSMRWSDGKSLFERAREEARDALADLRPEEPATVLVCTDAPDAPVAPAFDRARLRQLIDEAAPTYAAADLSRCLDLAARALEDSPIAGKRLVVVSDLTAGSLRLESPAPTVKSPTGEPVRPEVVLRDAAEGLDALPNHALVDLKVEPALQAGPRAFQFTFTVKNFSETPLKDLEAAVRVGDTTLGKGFVDVPANGTAQKTLTVRFTQGGTIVGEGTLTPDGLAEDDRRAFVLAVPRPLKALVVNGSPNATRYRDEAFFVEAALSAPGSPVQAAVRDTSAAWREDLSQYDLVFLLNVSAPEETEAAALTSFVRNGGGLFISMGDHVDPDAYNARLGALLPRRMRLVRTSVERDDPAADDQAAKLAQVTTEHPLFAPFTGRAEEGLTGAHFYRYMLLEAEGGSDAQEGTNQVLAAYQDGAPSVAVARRGRGRVALFTSTVDRDWTDFPIRTSFLPLMQRFAAYLTGSLEEREEQRVRVGETLSLRPEGNQTISAVKSPEGQDVPVKPQPDGAVVVGPVHEPGTFSVLGADSKPVPSLAFASTLDPSESDLSRLPQDTLSAHFGEETVKASTSDAERPPVPLWTWLIAAAALAFFLEGTLLRK</sequence>
<dbReference type="OrthoDB" id="9769144at2"/>
<proteinExistence type="predicted"/>
<keyword evidence="1" id="KW-0472">Membrane</keyword>
<evidence type="ECO:0000313" key="4">
    <source>
        <dbReference type="EMBL" id="ATB28908.1"/>
    </source>
</evidence>
<dbReference type="RefSeq" id="WP_095977541.1">
    <property type="nucleotide sequence ID" value="NZ_CP022163.1"/>
</dbReference>
<evidence type="ECO:0008006" key="6">
    <source>
        <dbReference type="Google" id="ProtNLM"/>
    </source>
</evidence>
<dbReference type="Proteomes" id="UP000217289">
    <property type="component" value="Chromosome"/>
</dbReference>
<dbReference type="Pfam" id="PF13519">
    <property type="entry name" value="VWA_2"/>
    <property type="match status" value="1"/>
</dbReference>
<evidence type="ECO:0000313" key="5">
    <source>
        <dbReference type="Proteomes" id="UP000217289"/>
    </source>
</evidence>
<dbReference type="CDD" id="cd03143">
    <property type="entry name" value="A4_beta-galactosidase_middle_domain"/>
    <property type="match status" value="1"/>
</dbReference>
<name>A0A250ICH0_9BACT</name>
<dbReference type="Gene3D" id="3.40.50.410">
    <property type="entry name" value="von Willebrand factor, type A domain"/>
    <property type="match status" value="1"/>
</dbReference>
<gene>
    <name evidence="4" type="ORF">MEBOL_002357</name>
</gene>
<evidence type="ECO:0000259" key="3">
    <source>
        <dbReference type="Pfam" id="PF13519"/>
    </source>
</evidence>
<dbReference type="NCBIfam" id="TIGR02226">
    <property type="entry name" value="two_anch"/>
    <property type="match status" value="1"/>
</dbReference>
<organism evidence="4 5">
    <name type="scientific">Melittangium boletus DSM 14713</name>
    <dbReference type="NCBI Taxonomy" id="1294270"/>
    <lineage>
        <taxon>Bacteria</taxon>
        <taxon>Pseudomonadati</taxon>
        <taxon>Myxococcota</taxon>
        <taxon>Myxococcia</taxon>
        <taxon>Myxococcales</taxon>
        <taxon>Cystobacterineae</taxon>
        <taxon>Archangiaceae</taxon>
        <taxon>Melittangium</taxon>
    </lineage>
</organism>
<dbReference type="InterPro" id="IPR002035">
    <property type="entry name" value="VWF_A"/>
</dbReference>
<dbReference type="InterPro" id="IPR024163">
    <property type="entry name" value="Aerotolerance_reg_N"/>
</dbReference>
<keyword evidence="1" id="KW-0812">Transmembrane</keyword>
<feature type="domain" description="VWFA" evidence="3">
    <location>
        <begin position="94"/>
        <end position="197"/>
    </location>
</feature>
<dbReference type="Pfam" id="PF07584">
    <property type="entry name" value="BatA"/>
    <property type="match status" value="1"/>
</dbReference>
<dbReference type="InterPro" id="IPR036465">
    <property type="entry name" value="vWFA_dom_sf"/>
</dbReference>
<accession>A0A250ICH0</accession>
<dbReference type="InterPro" id="IPR029062">
    <property type="entry name" value="Class_I_gatase-like"/>
</dbReference>
<dbReference type="PANTHER" id="PTHR37464:SF1">
    <property type="entry name" value="BLL2463 PROTEIN"/>
    <property type="match status" value="1"/>
</dbReference>
<feature type="transmembrane region" description="Helical" evidence="1">
    <location>
        <begin position="6"/>
        <end position="24"/>
    </location>
</feature>
<dbReference type="PANTHER" id="PTHR37464">
    <property type="entry name" value="BLL2463 PROTEIN"/>
    <property type="match status" value="1"/>
</dbReference>
<keyword evidence="5" id="KW-1185">Reference proteome</keyword>
<keyword evidence="1" id="KW-1133">Transmembrane helix</keyword>
<dbReference type="KEGG" id="mbd:MEBOL_002357"/>